<dbReference type="InterPro" id="IPR050134">
    <property type="entry name" value="NAD-dep_sirtuin_deacylases"/>
</dbReference>
<dbReference type="CDD" id="cd01407">
    <property type="entry name" value="SIR2-fam"/>
    <property type="match status" value="1"/>
</dbReference>
<keyword evidence="3" id="KW-0520">NAD</keyword>
<protein>
    <recommendedName>
        <fullName evidence="1">protein acetyllysine N-acetyltransferase</fullName>
        <ecNumber evidence="1">2.3.1.286</ecNumber>
    </recommendedName>
</protein>
<evidence type="ECO:0000313" key="6">
    <source>
        <dbReference type="EMBL" id="PWH06891.1"/>
    </source>
</evidence>
<dbReference type="Gene3D" id="3.40.50.1220">
    <property type="entry name" value="TPP-binding domain"/>
    <property type="match status" value="1"/>
</dbReference>
<dbReference type="PROSITE" id="PS50305">
    <property type="entry name" value="SIRTUIN"/>
    <property type="match status" value="1"/>
</dbReference>
<gene>
    <name evidence="6" type="ORF">DEO23_08320</name>
</gene>
<evidence type="ECO:0000256" key="3">
    <source>
        <dbReference type="ARBA" id="ARBA00023027"/>
    </source>
</evidence>
<feature type="binding site" evidence="4">
    <location>
        <position position="151"/>
    </location>
    <ligand>
        <name>Zn(2+)</name>
        <dbReference type="ChEBI" id="CHEBI:29105"/>
    </ligand>
</feature>
<proteinExistence type="predicted"/>
<organism evidence="6 7">
    <name type="scientific">Brachybacterium endophyticum</name>
    <dbReference type="NCBI Taxonomy" id="2182385"/>
    <lineage>
        <taxon>Bacteria</taxon>
        <taxon>Bacillati</taxon>
        <taxon>Actinomycetota</taxon>
        <taxon>Actinomycetes</taxon>
        <taxon>Micrococcales</taxon>
        <taxon>Dermabacteraceae</taxon>
        <taxon>Brachybacterium</taxon>
    </lineage>
</organism>
<keyword evidence="2" id="KW-0808">Transferase</keyword>
<feature type="domain" description="Deacetylase sirtuin-type" evidence="5">
    <location>
        <begin position="1"/>
        <end position="261"/>
    </location>
</feature>
<keyword evidence="4" id="KW-0479">Metal-binding</keyword>
<evidence type="ECO:0000256" key="2">
    <source>
        <dbReference type="ARBA" id="ARBA00022679"/>
    </source>
</evidence>
<keyword evidence="4" id="KW-0862">Zinc</keyword>
<dbReference type="SUPFAM" id="SSF52467">
    <property type="entry name" value="DHS-like NAD/FAD-binding domain"/>
    <property type="match status" value="1"/>
</dbReference>
<evidence type="ECO:0000259" key="5">
    <source>
        <dbReference type="PROSITE" id="PS50305"/>
    </source>
</evidence>
<feature type="active site" description="Proton acceptor" evidence="4">
    <location>
        <position position="112"/>
    </location>
</feature>
<dbReference type="InterPro" id="IPR003000">
    <property type="entry name" value="Sirtuin"/>
</dbReference>
<dbReference type="RefSeq" id="WP_109275487.1">
    <property type="nucleotide sequence ID" value="NZ_QFKX01000002.1"/>
</dbReference>
<dbReference type="PANTHER" id="PTHR11085">
    <property type="entry name" value="NAD-DEPENDENT PROTEIN DEACYLASE SIRTUIN-5, MITOCHONDRIAL-RELATED"/>
    <property type="match status" value="1"/>
</dbReference>
<dbReference type="Proteomes" id="UP000245590">
    <property type="component" value="Unassembled WGS sequence"/>
</dbReference>
<dbReference type="PANTHER" id="PTHR11085:SF10">
    <property type="entry name" value="NAD-DEPENDENT PROTEIN DEACYLASE SIRTUIN-5, MITOCHONDRIAL-RELATED"/>
    <property type="match status" value="1"/>
</dbReference>
<dbReference type="InterPro" id="IPR029035">
    <property type="entry name" value="DHS-like_NAD/FAD-binding_dom"/>
</dbReference>
<reference evidence="6 7" key="1">
    <citation type="submission" date="2018-05" db="EMBL/GenBank/DDBJ databases">
        <title>Brachybacterium sp. M1HQ-2T, whole genome shotgun sequence.</title>
        <authorList>
            <person name="Tuo L."/>
        </authorList>
    </citation>
    <scope>NUCLEOTIDE SEQUENCE [LARGE SCALE GENOMIC DNA]</scope>
    <source>
        <strain evidence="6 7">M1HQ-2</strain>
    </source>
</reference>
<feature type="binding site" evidence="4">
    <location>
        <position position="148"/>
    </location>
    <ligand>
        <name>Zn(2+)</name>
        <dbReference type="ChEBI" id="CHEBI:29105"/>
    </ligand>
</feature>
<dbReference type="Pfam" id="PF02146">
    <property type="entry name" value="SIR2"/>
    <property type="match status" value="1"/>
</dbReference>
<feature type="binding site" evidence="4">
    <location>
        <position position="125"/>
    </location>
    <ligand>
        <name>Zn(2+)</name>
        <dbReference type="ChEBI" id="CHEBI:29105"/>
    </ligand>
</feature>
<comment type="caution">
    <text evidence="6">The sequence shown here is derived from an EMBL/GenBank/DDBJ whole genome shotgun (WGS) entry which is preliminary data.</text>
</comment>
<dbReference type="EMBL" id="QFKX01000002">
    <property type="protein sequence ID" value="PWH06891.1"/>
    <property type="molecule type" value="Genomic_DNA"/>
</dbReference>
<sequence length="261" mass="27549">MTEPAPFRPSPQQRLVVLSGAGLSARTGLGTFRGPGGLWTLEPEVEHAMQASALPDSLPSLWRVWGAMARVAGGHGPTPGHYAIARMGAPVITQNVDGLHQAAGSTDVSELHGRAYTAVCLDPVCSWEAPLTPGDGERAEDHGVPSQCPLCSSPTRPDVVLFDEMLPEGALRRAQQLAVSADVFAVVGTSGTVFPAAALGPLAREHGATTVLIDIEPPSDPFVRESFDHVITGDAHQVLPDWERHWTRPGGAVNPFLDPFG</sequence>
<evidence type="ECO:0000256" key="1">
    <source>
        <dbReference type="ARBA" id="ARBA00012928"/>
    </source>
</evidence>
<dbReference type="EC" id="2.3.1.286" evidence="1"/>
<dbReference type="InterPro" id="IPR026590">
    <property type="entry name" value="Ssirtuin_cat_dom"/>
</dbReference>
<accession>A0A2U2RM28</accession>
<evidence type="ECO:0000313" key="7">
    <source>
        <dbReference type="Proteomes" id="UP000245590"/>
    </source>
</evidence>
<feature type="binding site" evidence="4">
    <location>
        <position position="120"/>
    </location>
    <ligand>
        <name>Zn(2+)</name>
        <dbReference type="ChEBI" id="CHEBI:29105"/>
    </ligand>
</feature>
<dbReference type="GO" id="GO:0017136">
    <property type="term" value="F:histone deacetylase activity, NAD-dependent"/>
    <property type="evidence" value="ECO:0007669"/>
    <property type="project" value="TreeGrafter"/>
</dbReference>
<dbReference type="OrthoDB" id="9800582at2"/>
<keyword evidence="7" id="KW-1185">Reference proteome</keyword>
<dbReference type="GO" id="GO:0070403">
    <property type="term" value="F:NAD+ binding"/>
    <property type="evidence" value="ECO:0007669"/>
    <property type="project" value="InterPro"/>
</dbReference>
<dbReference type="AlphaFoldDB" id="A0A2U2RM28"/>
<dbReference type="Gene3D" id="3.30.1600.10">
    <property type="entry name" value="SIR2/SIRT2 'Small Domain"/>
    <property type="match status" value="1"/>
</dbReference>
<dbReference type="InterPro" id="IPR026591">
    <property type="entry name" value="Sirtuin_cat_small_dom_sf"/>
</dbReference>
<name>A0A2U2RM28_9MICO</name>
<dbReference type="GO" id="GO:0046872">
    <property type="term" value="F:metal ion binding"/>
    <property type="evidence" value="ECO:0007669"/>
    <property type="project" value="UniProtKB-KW"/>
</dbReference>
<evidence type="ECO:0000256" key="4">
    <source>
        <dbReference type="PROSITE-ProRule" id="PRU00236"/>
    </source>
</evidence>